<dbReference type="EMBL" id="POUA01000084">
    <property type="protein sequence ID" value="PZG47566.1"/>
    <property type="molecule type" value="Genomic_DNA"/>
</dbReference>
<feature type="transmembrane region" description="Helical" evidence="1">
    <location>
        <begin position="178"/>
        <end position="209"/>
    </location>
</feature>
<comment type="caution">
    <text evidence="2">The sequence shown here is derived from an EMBL/GenBank/DDBJ whole genome shotgun (WGS) entry which is preliminary data.</text>
</comment>
<feature type="transmembrane region" description="Helical" evidence="1">
    <location>
        <begin position="64"/>
        <end position="82"/>
    </location>
</feature>
<feature type="transmembrane region" description="Helical" evidence="1">
    <location>
        <begin position="141"/>
        <end position="166"/>
    </location>
</feature>
<evidence type="ECO:0000256" key="1">
    <source>
        <dbReference type="SAM" id="Phobius"/>
    </source>
</evidence>
<keyword evidence="1" id="KW-1133">Transmembrane helix</keyword>
<reference evidence="2 3" key="1">
    <citation type="submission" date="2018-01" db="EMBL/GenBank/DDBJ databases">
        <title>Draft genome sequence of Sphaerisporangium sp. 7K107.</title>
        <authorList>
            <person name="Sahin N."/>
            <person name="Saygin H."/>
            <person name="Ay H."/>
        </authorList>
    </citation>
    <scope>NUCLEOTIDE SEQUENCE [LARGE SCALE GENOMIC DNA]</scope>
    <source>
        <strain evidence="2 3">7K107</strain>
    </source>
</reference>
<dbReference type="Pfam" id="PF19814">
    <property type="entry name" value="DUF6297"/>
    <property type="match status" value="1"/>
</dbReference>
<proteinExistence type="predicted"/>
<keyword evidence="1" id="KW-0472">Membrane</keyword>
<organism evidence="2 3">
    <name type="scientific">Spongiactinospora gelatinilytica</name>
    <dbReference type="NCBI Taxonomy" id="2666298"/>
    <lineage>
        <taxon>Bacteria</taxon>
        <taxon>Bacillati</taxon>
        <taxon>Actinomycetota</taxon>
        <taxon>Actinomycetes</taxon>
        <taxon>Streptosporangiales</taxon>
        <taxon>Streptosporangiaceae</taxon>
        <taxon>Spongiactinospora</taxon>
    </lineage>
</organism>
<feature type="transmembrane region" description="Helical" evidence="1">
    <location>
        <begin position="31"/>
        <end position="52"/>
    </location>
</feature>
<dbReference type="AlphaFoldDB" id="A0A2W2GCZ9"/>
<dbReference type="Proteomes" id="UP000248544">
    <property type="component" value="Unassembled WGS sequence"/>
</dbReference>
<keyword evidence="3" id="KW-1185">Reference proteome</keyword>
<feature type="non-terminal residue" evidence="2">
    <location>
        <position position="254"/>
    </location>
</feature>
<gene>
    <name evidence="2" type="ORF">C1I98_13070</name>
</gene>
<accession>A0A2W2GCZ9</accession>
<sequence>MTSGRNVLAVRAYIRARRQDHPGPRTWSDRYAAVFGLAMAAVLLAHPLSLALGTVARQAEPGRIVPGLTLVVLALGAFLAAARTFGPVAVSSADAAWLVLSPLPRRAVLSRSAGILLAVALAAGAAIGFGLLAVLGPDGGLAVAVLTSAVLGMSASAGGMALNVLAQADPGWDRAWPAAVLTLAVLMVLAAVFVPVPGSAAAAVAAALLSRRAWAALTRLPAASVLAASTRAGHLAAGAAGLDPSTLTWIAEDN</sequence>
<evidence type="ECO:0000313" key="3">
    <source>
        <dbReference type="Proteomes" id="UP000248544"/>
    </source>
</evidence>
<evidence type="ECO:0000313" key="2">
    <source>
        <dbReference type="EMBL" id="PZG47566.1"/>
    </source>
</evidence>
<dbReference type="RefSeq" id="WP_233507839.1">
    <property type="nucleotide sequence ID" value="NZ_POUA01000084.1"/>
</dbReference>
<protein>
    <submittedName>
        <fullName evidence="2">Uncharacterized protein</fullName>
    </submittedName>
</protein>
<dbReference type="InterPro" id="IPR046264">
    <property type="entry name" value="DUF6297"/>
</dbReference>
<feature type="transmembrane region" description="Helical" evidence="1">
    <location>
        <begin position="113"/>
        <end position="134"/>
    </location>
</feature>
<name>A0A2W2GCZ9_9ACTN</name>
<keyword evidence="1" id="KW-0812">Transmembrane</keyword>